<gene>
    <name evidence="2" type="ORF">OTK00_001805</name>
</gene>
<evidence type="ECO:0000313" key="3">
    <source>
        <dbReference type="Proteomes" id="UP001164909"/>
    </source>
</evidence>
<dbReference type="Proteomes" id="UP001164909">
    <property type="component" value="Chromosome"/>
</dbReference>
<evidence type="ECO:0000313" key="2">
    <source>
        <dbReference type="EMBL" id="WAM33310.1"/>
    </source>
</evidence>
<dbReference type="RefSeq" id="WP_045169949.1">
    <property type="nucleotide sequence ID" value="NZ_CP113865.1"/>
</dbReference>
<organism evidence="2 3">
    <name type="scientific">Caldicellulosiruptor morganii</name>
    <dbReference type="NCBI Taxonomy" id="1387555"/>
    <lineage>
        <taxon>Bacteria</taxon>
        <taxon>Bacillati</taxon>
        <taxon>Bacillota</taxon>
        <taxon>Bacillota incertae sedis</taxon>
        <taxon>Caldicellulosiruptorales</taxon>
        <taxon>Caldicellulosiruptoraceae</taxon>
        <taxon>Caldicellulosiruptor</taxon>
    </lineage>
</organism>
<dbReference type="EMBL" id="CP113865">
    <property type="protein sequence ID" value="WAM33310.1"/>
    <property type="molecule type" value="Genomic_DNA"/>
</dbReference>
<accession>A0ABY7BKG3</accession>
<keyword evidence="3" id="KW-1185">Reference proteome</keyword>
<sequence length="66" mass="7426">MKKFFEFTKKLLKSEDGLLEIIVVGVLIVFVALKLVNPTKNLGQTLSDSFDKINQTISNQLSQITQ</sequence>
<keyword evidence="1" id="KW-0812">Transmembrane</keyword>
<proteinExistence type="predicted"/>
<evidence type="ECO:0000256" key="1">
    <source>
        <dbReference type="SAM" id="Phobius"/>
    </source>
</evidence>
<keyword evidence="1" id="KW-0472">Membrane</keyword>
<name>A0ABY7BKG3_9FIRM</name>
<feature type="transmembrane region" description="Helical" evidence="1">
    <location>
        <begin position="17"/>
        <end position="36"/>
    </location>
</feature>
<keyword evidence="1" id="KW-1133">Transmembrane helix</keyword>
<protein>
    <recommendedName>
        <fullName evidence="4">Flagellin Flp1-like domain-containing protein</fullName>
    </recommendedName>
</protein>
<reference evidence="2" key="1">
    <citation type="submission" date="2022-12" db="EMBL/GenBank/DDBJ databases">
        <authorList>
            <person name="Bing R.G."/>
            <person name="Willard D.J."/>
            <person name="Manesh M.J.H."/>
            <person name="Laemthong T."/>
            <person name="Crosby J.R."/>
            <person name="Kelly R.M."/>
        </authorList>
    </citation>
    <scope>NUCLEOTIDE SEQUENCE</scope>
    <source>
        <strain evidence="2">DSM 8990</strain>
    </source>
</reference>
<evidence type="ECO:0008006" key="4">
    <source>
        <dbReference type="Google" id="ProtNLM"/>
    </source>
</evidence>